<sequence>MPGSPHPHARRRRQGSPHPNAIPDDSPHSRAKAASPAREDGPRVVQDNIPEFVSMAPAIFVPATFDYTQPRPSPAPGEDGAATSRVDRALAELEDHMTAVKRNISTIILQQARKVHQDSAAQELFWTDRGLPPRSKRLPPTRADEAQMIQNLEARRVPDRQYGVKAGYGPNDVPPIAPHPKDTPREAAVVQLSDLLRYGTQQMEGYENHCVTVRRETRMRVAKEVAEERARNLGRNMNIDEDEPGAPGDGDGQGDVPMDLD</sequence>
<evidence type="ECO:0000313" key="3">
    <source>
        <dbReference type="Proteomes" id="UP001465668"/>
    </source>
</evidence>
<reference evidence="2 3" key="1">
    <citation type="submission" date="2024-02" db="EMBL/GenBank/DDBJ databases">
        <title>First draft genome assembly of two strains of Seiridium cardinale.</title>
        <authorList>
            <person name="Emiliani G."/>
            <person name="Scali E."/>
        </authorList>
    </citation>
    <scope>NUCLEOTIDE SEQUENCE [LARGE SCALE GENOMIC DNA]</scope>
    <source>
        <strain evidence="2 3">BM-138-000479</strain>
    </source>
</reference>
<evidence type="ECO:0000313" key="2">
    <source>
        <dbReference type="EMBL" id="KAK9772225.1"/>
    </source>
</evidence>
<keyword evidence="3" id="KW-1185">Reference proteome</keyword>
<name>A0ABR2XEW4_9PEZI</name>
<feature type="region of interest" description="Disordered" evidence="1">
    <location>
        <begin position="1"/>
        <end position="48"/>
    </location>
</feature>
<protein>
    <submittedName>
        <fullName evidence="2">Uncharacterized protein</fullName>
    </submittedName>
</protein>
<proteinExistence type="predicted"/>
<gene>
    <name evidence="2" type="ORF">SCAR479_11080</name>
</gene>
<comment type="caution">
    <text evidence="2">The sequence shown here is derived from an EMBL/GenBank/DDBJ whole genome shotgun (WGS) entry which is preliminary data.</text>
</comment>
<dbReference type="EMBL" id="JARVKM010000064">
    <property type="protein sequence ID" value="KAK9772225.1"/>
    <property type="molecule type" value="Genomic_DNA"/>
</dbReference>
<evidence type="ECO:0000256" key="1">
    <source>
        <dbReference type="SAM" id="MobiDB-lite"/>
    </source>
</evidence>
<accession>A0ABR2XEW4</accession>
<organism evidence="2 3">
    <name type="scientific">Seiridium cardinale</name>
    <dbReference type="NCBI Taxonomy" id="138064"/>
    <lineage>
        <taxon>Eukaryota</taxon>
        <taxon>Fungi</taxon>
        <taxon>Dikarya</taxon>
        <taxon>Ascomycota</taxon>
        <taxon>Pezizomycotina</taxon>
        <taxon>Sordariomycetes</taxon>
        <taxon>Xylariomycetidae</taxon>
        <taxon>Amphisphaeriales</taxon>
        <taxon>Sporocadaceae</taxon>
        <taxon>Seiridium</taxon>
    </lineage>
</organism>
<dbReference type="Proteomes" id="UP001465668">
    <property type="component" value="Unassembled WGS sequence"/>
</dbReference>
<feature type="region of interest" description="Disordered" evidence="1">
    <location>
        <begin position="231"/>
        <end position="261"/>
    </location>
</feature>